<evidence type="ECO:0000256" key="1">
    <source>
        <dbReference type="ARBA" id="ARBA00001947"/>
    </source>
</evidence>
<dbReference type="GO" id="GO:0016491">
    <property type="term" value="F:oxidoreductase activity"/>
    <property type="evidence" value="ECO:0007669"/>
    <property type="project" value="UniProtKB-KW"/>
</dbReference>
<dbReference type="InterPro" id="IPR011032">
    <property type="entry name" value="GroES-like_sf"/>
</dbReference>
<dbReference type="EMBL" id="FNPZ01000005">
    <property type="protein sequence ID" value="SDZ48123.1"/>
    <property type="molecule type" value="Genomic_DNA"/>
</dbReference>
<keyword evidence="8" id="KW-1185">Reference proteome</keyword>
<dbReference type="SUPFAM" id="SSF51735">
    <property type="entry name" value="NAD(P)-binding Rossmann-fold domains"/>
    <property type="match status" value="1"/>
</dbReference>
<dbReference type="PANTHER" id="PTHR43401">
    <property type="entry name" value="L-THREONINE 3-DEHYDROGENASE"/>
    <property type="match status" value="1"/>
</dbReference>
<dbReference type="RefSeq" id="WP_175494411.1">
    <property type="nucleotide sequence ID" value="NZ_FNPZ01000005.1"/>
</dbReference>
<evidence type="ECO:0000259" key="6">
    <source>
        <dbReference type="SMART" id="SM00829"/>
    </source>
</evidence>
<dbReference type="STRING" id="381665.SAMN05216554_4091"/>
<keyword evidence="2 5" id="KW-0479">Metal-binding</keyword>
<protein>
    <submittedName>
        <fullName evidence="7">(R,R)-butanediol dehydrogenase / meso-butanediol dehydrogenase / diacetyl reductase/L-iditol 2-dehydrogenase</fullName>
    </submittedName>
</protein>
<dbReference type="Proteomes" id="UP000198891">
    <property type="component" value="Unassembled WGS sequence"/>
</dbReference>
<dbReference type="Gene3D" id="3.40.50.720">
    <property type="entry name" value="NAD(P)-binding Rossmann-like Domain"/>
    <property type="match status" value="1"/>
</dbReference>
<evidence type="ECO:0000256" key="2">
    <source>
        <dbReference type="ARBA" id="ARBA00022723"/>
    </source>
</evidence>
<reference evidence="7 8" key="1">
    <citation type="submission" date="2016-10" db="EMBL/GenBank/DDBJ databases">
        <authorList>
            <person name="de Groot N.N."/>
        </authorList>
    </citation>
    <scope>NUCLEOTIDE SEQUENCE [LARGE SCALE GENOMIC DNA]</scope>
    <source>
        <strain evidence="7 8">CGMCC 4.3491</strain>
    </source>
</reference>
<proteinExistence type="inferred from homology"/>
<comment type="similarity">
    <text evidence="5">Belongs to the zinc-containing alcohol dehydrogenase family.</text>
</comment>
<dbReference type="Pfam" id="PF00107">
    <property type="entry name" value="ADH_zinc_N"/>
    <property type="match status" value="1"/>
</dbReference>
<dbReference type="InterPro" id="IPR036291">
    <property type="entry name" value="NAD(P)-bd_dom_sf"/>
</dbReference>
<accession>A0A1H3TCU3</accession>
<dbReference type="PROSITE" id="PS00059">
    <property type="entry name" value="ADH_ZINC"/>
    <property type="match status" value="1"/>
</dbReference>
<dbReference type="SMART" id="SM00829">
    <property type="entry name" value="PKS_ER"/>
    <property type="match status" value="1"/>
</dbReference>
<evidence type="ECO:0000256" key="4">
    <source>
        <dbReference type="ARBA" id="ARBA00023002"/>
    </source>
</evidence>
<dbReference type="AlphaFoldDB" id="A0A1H3TCU3"/>
<feature type="domain" description="Enoyl reductase (ER)" evidence="6">
    <location>
        <begin position="11"/>
        <end position="341"/>
    </location>
</feature>
<dbReference type="InterPro" id="IPR013149">
    <property type="entry name" value="ADH-like_C"/>
</dbReference>
<dbReference type="PANTHER" id="PTHR43401:SF2">
    <property type="entry name" value="L-THREONINE 3-DEHYDROGENASE"/>
    <property type="match status" value="1"/>
</dbReference>
<comment type="cofactor">
    <cofactor evidence="1 5">
        <name>Zn(2+)</name>
        <dbReference type="ChEBI" id="CHEBI:29105"/>
    </cofactor>
</comment>
<dbReference type="InterPro" id="IPR013154">
    <property type="entry name" value="ADH-like_N"/>
</dbReference>
<dbReference type="InterPro" id="IPR020843">
    <property type="entry name" value="ER"/>
</dbReference>
<dbReference type="InterPro" id="IPR002328">
    <property type="entry name" value="ADH_Zn_CS"/>
</dbReference>
<sequence>MTYSQKAVLVGGDARYQVIDAPFPEQADEGTVVVEISRVGVCGSDVAAFKDGKPYTPYLSGHEWAGRIISVGKNVTLLKAGDRVLNCTPKACQECDTCVAGHGGRCERAHLLSMGTHPHQPPHGAYAKRIQIPAEKVMRIPDELTDEQAAMVEPATVALHGVRRKPVGLGDVAVVLGGGPVGLFAVQFLKLSGAKVLLVEPVDSRRALGDALGADGSVHPDDAESAVGAFSNGLGADLVVDCAGLAATLEAGPLLSRSGGTVVLVSTPLKPVTINPGIWLGREVSLMASLAHLNPEFYVTIELMISGRLQTAPLIDKTVGLGGLQDALAQLASGGAVKILIDPSLES</sequence>
<dbReference type="Gene3D" id="3.90.180.10">
    <property type="entry name" value="Medium-chain alcohol dehydrogenases, catalytic domain"/>
    <property type="match status" value="1"/>
</dbReference>
<dbReference type="Pfam" id="PF08240">
    <property type="entry name" value="ADH_N"/>
    <property type="match status" value="1"/>
</dbReference>
<dbReference type="GO" id="GO:0008270">
    <property type="term" value="F:zinc ion binding"/>
    <property type="evidence" value="ECO:0007669"/>
    <property type="project" value="InterPro"/>
</dbReference>
<evidence type="ECO:0000256" key="3">
    <source>
        <dbReference type="ARBA" id="ARBA00022833"/>
    </source>
</evidence>
<evidence type="ECO:0000313" key="8">
    <source>
        <dbReference type="Proteomes" id="UP000198891"/>
    </source>
</evidence>
<dbReference type="SUPFAM" id="SSF50129">
    <property type="entry name" value="GroES-like"/>
    <property type="match status" value="1"/>
</dbReference>
<dbReference type="InterPro" id="IPR050129">
    <property type="entry name" value="Zn_alcohol_dh"/>
</dbReference>
<name>A0A1H3TCU3_9MICO</name>
<keyword evidence="3 5" id="KW-0862">Zinc</keyword>
<keyword evidence="4" id="KW-0560">Oxidoreductase</keyword>
<evidence type="ECO:0000256" key="5">
    <source>
        <dbReference type="RuleBase" id="RU361277"/>
    </source>
</evidence>
<gene>
    <name evidence="7" type="ORF">SAMN05216554_4091</name>
</gene>
<organism evidence="7 8">
    <name type="scientific">Herbiconiux ginsengi</name>
    <dbReference type="NCBI Taxonomy" id="381665"/>
    <lineage>
        <taxon>Bacteria</taxon>
        <taxon>Bacillati</taxon>
        <taxon>Actinomycetota</taxon>
        <taxon>Actinomycetes</taxon>
        <taxon>Micrococcales</taxon>
        <taxon>Microbacteriaceae</taxon>
        <taxon>Herbiconiux</taxon>
    </lineage>
</organism>
<evidence type="ECO:0000313" key="7">
    <source>
        <dbReference type="EMBL" id="SDZ48123.1"/>
    </source>
</evidence>